<comment type="caution">
    <text evidence="1">The sequence shown here is derived from an EMBL/GenBank/DDBJ whole genome shotgun (WGS) entry which is preliminary data.</text>
</comment>
<reference evidence="1 2" key="1">
    <citation type="submission" date="2020-01" db="EMBL/GenBank/DDBJ databases">
        <authorList>
            <consortium name="DOE Joint Genome Institute"/>
            <person name="Haridas S."/>
            <person name="Albert R."/>
            <person name="Binder M."/>
            <person name="Bloem J."/>
            <person name="Labutti K."/>
            <person name="Salamov A."/>
            <person name="Andreopoulos B."/>
            <person name="Baker S.E."/>
            <person name="Barry K."/>
            <person name="Bills G."/>
            <person name="Bluhm B.H."/>
            <person name="Cannon C."/>
            <person name="Castanera R."/>
            <person name="Culley D.E."/>
            <person name="Daum C."/>
            <person name="Ezra D."/>
            <person name="Gonzalez J.B."/>
            <person name="Henrissat B."/>
            <person name="Kuo A."/>
            <person name="Liang C."/>
            <person name="Lipzen A."/>
            <person name="Lutzoni F."/>
            <person name="Magnuson J."/>
            <person name="Mondo S."/>
            <person name="Nolan M."/>
            <person name="Ohm R."/>
            <person name="Pangilinan J."/>
            <person name="Park H.-J.H."/>
            <person name="Ramirez L."/>
            <person name="Alfaro M."/>
            <person name="Sun H."/>
            <person name="Tritt A."/>
            <person name="Yoshinaga Y."/>
            <person name="Zwiers L.-H.L."/>
            <person name="Turgeon B.G."/>
            <person name="Goodwin S.B."/>
            <person name="Spatafora J.W."/>
            <person name="Crous P.W."/>
            <person name="Grigoriev I.V."/>
        </authorList>
    </citation>
    <scope>NUCLEOTIDE SEQUENCE [LARGE SCALE GENOMIC DNA]</scope>
    <source>
        <strain evidence="1 2">CBS 611.86</strain>
    </source>
</reference>
<accession>A0A7C8I1S3</accession>
<name>A0A7C8I1S3_9PLEO</name>
<proteinExistence type="predicted"/>
<dbReference type="Proteomes" id="UP000481861">
    <property type="component" value="Unassembled WGS sequence"/>
</dbReference>
<evidence type="ECO:0000313" key="1">
    <source>
        <dbReference type="EMBL" id="KAF2865771.1"/>
    </source>
</evidence>
<dbReference type="EMBL" id="JAADJZ010000031">
    <property type="protein sequence ID" value="KAF2865771.1"/>
    <property type="molecule type" value="Genomic_DNA"/>
</dbReference>
<protein>
    <recommendedName>
        <fullName evidence="3">F-box domain-containing protein</fullName>
    </recommendedName>
</protein>
<gene>
    <name evidence="1" type="ORF">BDV95DRAFT_585829</name>
</gene>
<dbReference type="PANTHER" id="PTHR42085:SF2">
    <property type="entry name" value="F-BOX DOMAIN-CONTAINING PROTEIN"/>
    <property type="match status" value="1"/>
</dbReference>
<dbReference type="PANTHER" id="PTHR42085">
    <property type="entry name" value="F-BOX DOMAIN-CONTAINING PROTEIN"/>
    <property type="match status" value="1"/>
</dbReference>
<evidence type="ECO:0000313" key="2">
    <source>
        <dbReference type="Proteomes" id="UP000481861"/>
    </source>
</evidence>
<evidence type="ECO:0008006" key="3">
    <source>
        <dbReference type="Google" id="ProtNLM"/>
    </source>
</evidence>
<keyword evidence="2" id="KW-1185">Reference proteome</keyword>
<dbReference type="OrthoDB" id="62952at2759"/>
<sequence length="311" mass="35072">MDSVVSLLSRVPTFRNIAYTLDKHNGTYTMEDFYKRHLFQSPAFPQTSSLLMNLPPEIRLMIYDWVATTPYSPNHPPVFPLLATCRLIHGEAIATALQRTQFHLQGAQGLNFRPALWSLGALQQHLRHVEITVPLARLDAVGANNPFALALLPLNELVIDFGDLDLNLGARDWKTDVALCSRLVSALLNRSEPAALGDATALISSSAARGERLFQIDTWQFAPRREQLYDVLMRIRAKKVLVRAEDHGADFLWSAFTLFKLVDHHLTMVRVSSVDRAADHKVRYLLFADVGEQTTFEIGRVEDESRKKKTA</sequence>
<dbReference type="AlphaFoldDB" id="A0A7C8I1S3"/>
<dbReference type="InterPro" id="IPR038883">
    <property type="entry name" value="AN11006-like"/>
</dbReference>
<organism evidence="1 2">
    <name type="scientific">Massariosphaeria phaeospora</name>
    <dbReference type="NCBI Taxonomy" id="100035"/>
    <lineage>
        <taxon>Eukaryota</taxon>
        <taxon>Fungi</taxon>
        <taxon>Dikarya</taxon>
        <taxon>Ascomycota</taxon>
        <taxon>Pezizomycotina</taxon>
        <taxon>Dothideomycetes</taxon>
        <taxon>Pleosporomycetidae</taxon>
        <taxon>Pleosporales</taxon>
        <taxon>Pleosporales incertae sedis</taxon>
        <taxon>Massariosphaeria</taxon>
    </lineage>
</organism>